<sequence>MMASCTADFEEINQNPKAITFDASTPEPLMVNAIWGIAGNFLNGDNAGLLISHQVAEEQYANASIYNIQPDNLGSNWADIYINLRRLKEVRQSLDQQKEKFPESFTEGKYEAYEGVIAVMEVLLWHTATDIFGAMPYEQALDITNIRPAYSTQKEIYLGLFERLDTAIGALQAAEAVNVYGSSDLIYGGDNTLWLRFANSLKLRMAVRISDTEEAALAKTKAQEAVSAGVMQSNADNARFPYVPASQMNPIYSKRLNRSDVFPSDILVNQLVAFNDPRLSAYVEQGSSGYVGAQFGIANNFDEQYADFSSDIIAGAGDFPGFVMDYAEVAFLLAEAAHKNMISGDVQAYYEAGVNASVESWTGADAAAYLAEADVAFDAANAEEQIALQKWLSLYLNGWEAWAEQRRTGIPTPIPSINGLNYPLRLVYPTSETTLNAENYQAAVDQTLGGKDQQDVALWWVQ</sequence>
<name>A0ABP9D740_9BACT</name>
<organism evidence="1 2">
    <name type="scientific">Algivirga pacifica</name>
    <dbReference type="NCBI Taxonomy" id="1162670"/>
    <lineage>
        <taxon>Bacteria</taxon>
        <taxon>Pseudomonadati</taxon>
        <taxon>Bacteroidota</taxon>
        <taxon>Cytophagia</taxon>
        <taxon>Cytophagales</taxon>
        <taxon>Flammeovirgaceae</taxon>
        <taxon>Algivirga</taxon>
    </lineage>
</organism>
<dbReference type="Proteomes" id="UP001500298">
    <property type="component" value="Unassembled WGS sequence"/>
</dbReference>
<dbReference type="Gene3D" id="1.25.40.390">
    <property type="match status" value="1"/>
</dbReference>
<dbReference type="InterPro" id="IPR041662">
    <property type="entry name" value="SusD-like_2"/>
</dbReference>
<reference evidence="2" key="1">
    <citation type="journal article" date="2019" name="Int. J. Syst. Evol. Microbiol.">
        <title>The Global Catalogue of Microorganisms (GCM) 10K type strain sequencing project: providing services to taxonomists for standard genome sequencing and annotation.</title>
        <authorList>
            <consortium name="The Broad Institute Genomics Platform"/>
            <consortium name="The Broad Institute Genome Sequencing Center for Infectious Disease"/>
            <person name="Wu L."/>
            <person name="Ma J."/>
        </authorList>
    </citation>
    <scope>NUCLEOTIDE SEQUENCE [LARGE SCALE GENOMIC DNA]</scope>
    <source>
        <strain evidence="2">JCM 18326</strain>
    </source>
</reference>
<proteinExistence type="predicted"/>
<comment type="caution">
    <text evidence="1">The sequence shown here is derived from an EMBL/GenBank/DDBJ whole genome shotgun (WGS) entry which is preliminary data.</text>
</comment>
<dbReference type="Pfam" id="PF12771">
    <property type="entry name" value="SusD-like_2"/>
    <property type="match status" value="1"/>
</dbReference>
<accession>A0ABP9D740</accession>
<gene>
    <name evidence="1" type="ORF">GCM10023331_08900</name>
</gene>
<dbReference type="SUPFAM" id="SSF48452">
    <property type="entry name" value="TPR-like"/>
    <property type="match status" value="1"/>
</dbReference>
<keyword evidence="1" id="KW-0449">Lipoprotein</keyword>
<evidence type="ECO:0000313" key="1">
    <source>
        <dbReference type="EMBL" id="GAA4826479.1"/>
    </source>
</evidence>
<evidence type="ECO:0000313" key="2">
    <source>
        <dbReference type="Proteomes" id="UP001500298"/>
    </source>
</evidence>
<dbReference type="EMBL" id="BAABJX010000017">
    <property type="protein sequence ID" value="GAA4826479.1"/>
    <property type="molecule type" value="Genomic_DNA"/>
</dbReference>
<protein>
    <submittedName>
        <fullName evidence="1">SusD/RagB family nutrient-binding outer membrane lipoprotein</fullName>
    </submittedName>
</protein>
<dbReference type="InterPro" id="IPR011990">
    <property type="entry name" value="TPR-like_helical_dom_sf"/>
</dbReference>
<keyword evidence="2" id="KW-1185">Reference proteome</keyword>